<dbReference type="Proteomes" id="UP000267400">
    <property type="component" value="Unassembled WGS sequence"/>
</dbReference>
<proteinExistence type="predicted"/>
<organism evidence="2 3">
    <name type="scientific">Halomonas nitroreducens</name>
    <dbReference type="NCBI Taxonomy" id="447425"/>
    <lineage>
        <taxon>Bacteria</taxon>
        <taxon>Pseudomonadati</taxon>
        <taxon>Pseudomonadota</taxon>
        <taxon>Gammaproteobacteria</taxon>
        <taxon>Oceanospirillales</taxon>
        <taxon>Halomonadaceae</taxon>
        <taxon>Halomonas</taxon>
    </lineage>
</organism>
<dbReference type="RefSeq" id="WP_126482847.1">
    <property type="nucleotide sequence ID" value="NZ_RXNS01000006.1"/>
</dbReference>
<gene>
    <name evidence="2" type="ORF">EKG36_07985</name>
</gene>
<feature type="region of interest" description="Disordered" evidence="1">
    <location>
        <begin position="147"/>
        <end position="177"/>
    </location>
</feature>
<dbReference type="EMBL" id="RXNS01000006">
    <property type="protein sequence ID" value="RTR05049.1"/>
    <property type="molecule type" value="Genomic_DNA"/>
</dbReference>
<evidence type="ECO:0000313" key="3">
    <source>
        <dbReference type="Proteomes" id="UP000267400"/>
    </source>
</evidence>
<evidence type="ECO:0000313" key="2">
    <source>
        <dbReference type="EMBL" id="RTR05049.1"/>
    </source>
</evidence>
<protein>
    <submittedName>
        <fullName evidence="2">DUF934 domain-containing protein</fullName>
    </submittedName>
</protein>
<keyword evidence="3" id="KW-1185">Reference proteome</keyword>
<evidence type="ECO:0000256" key="1">
    <source>
        <dbReference type="SAM" id="MobiDB-lite"/>
    </source>
</evidence>
<comment type="caution">
    <text evidence="2">The sequence shown here is derived from an EMBL/GenBank/DDBJ whole genome shotgun (WGS) entry which is preliminary data.</text>
</comment>
<dbReference type="PIRSF" id="PIRSF030820">
    <property type="entry name" value="UCP030820"/>
    <property type="match status" value="1"/>
</dbReference>
<dbReference type="AlphaFoldDB" id="A0A3S0R2C3"/>
<dbReference type="Pfam" id="PF06073">
    <property type="entry name" value="DUF934"/>
    <property type="match status" value="1"/>
</dbReference>
<feature type="compositionally biased region" description="Basic and acidic residues" evidence="1">
    <location>
        <begin position="165"/>
        <end position="177"/>
    </location>
</feature>
<accession>A0A3S0R2C3</accession>
<dbReference type="OrthoDB" id="9800421at2"/>
<name>A0A3S0R2C3_9GAMM</name>
<sequence>MPEQTPSRPLIAERRVVSDEWVLCDSAEARPEGQPGIVPLEAWQASDKGRDIAPWLASDTEMTAALAEELEVAPLVAIDFPKFTDGRGYSIARLLRERHGYTGQIRAVGDVLIDQLFYMSRCGFDAFSLREDQIVEDALNALSAFSRSYQPGTDDPEPLFRRRLREPGKTKADRAVA</sequence>
<reference evidence="2 3" key="1">
    <citation type="submission" date="2018-12" db="EMBL/GenBank/DDBJ databases">
        <authorList>
            <person name="Yu L."/>
        </authorList>
    </citation>
    <scope>NUCLEOTIDE SEQUENCE [LARGE SCALE GENOMIC DNA]</scope>
    <source>
        <strain evidence="2 3">11S</strain>
    </source>
</reference>
<dbReference type="InterPro" id="IPR008318">
    <property type="entry name" value="UCP030820"/>
</dbReference>